<gene>
    <name evidence="8" type="ORF">RCL2_001799500</name>
</gene>
<organism evidence="8 9">
    <name type="scientific">Rhizophagus clarus</name>
    <dbReference type="NCBI Taxonomy" id="94130"/>
    <lineage>
        <taxon>Eukaryota</taxon>
        <taxon>Fungi</taxon>
        <taxon>Fungi incertae sedis</taxon>
        <taxon>Mucoromycota</taxon>
        <taxon>Glomeromycotina</taxon>
        <taxon>Glomeromycetes</taxon>
        <taxon>Glomerales</taxon>
        <taxon>Glomeraceae</taxon>
        <taxon>Rhizophagus</taxon>
    </lineage>
</organism>
<dbReference type="GO" id="GO:0008270">
    <property type="term" value="F:zinc ion binding"/>
    <property type="evidence" value="ECO:0007669"/>
    <property type="project" value="UniProtKB-KW"/>
</dbReference>
<dbReference type="PANTHER" id="PTHR46481">
    <property type="entry name" value="ZINC FINGER BED DOMAIN-CONTAINING PROTEIN 4"/>
    <property type="match status" value="1"/>
</dbReference>
<dbReference type="GO" id="GO:0046983">
    <property type="term" value="F:protein dimerization activity"/>
    <property type="evidence" value="ECO:0007669"/>
    <property type="project" value="InterPro"/>
</dbReference>
<accession>A0A8H3QTC5</accession>
<dbReference type="GO" id="GO:0005634">
    <property type="term" value="C:nucleus"/>
    <property type="evidence" value="ECO:0007669"/>
    <property type="project" value="UniProtKB-SubCell"/>
</dbReference>
<dbReference type="AlphaFoldDB" id="A0A8H3QTC5"/>
<feature type="region of interest" description="Disordered" evidence="6">
    <location>
        <begin position="571"/>
        <end position="591"/>
    </location>
</feature>
<dbReference type="EMBL" id="BLAL01000197">
    <property type="protein sequence ID" value="GES91161.1"/>
    <property type="molecule type" value="Genomic_DNA"/>
</dbReference>
<feature type="domain" description="HAT C-terminal dimerisation" evidence="7">
    <location>
        <begin position="474"/>
        <end position="515"/>
    </location>
</feature>
<sequence length="638" mass="73645">MLAKINMFKIAYIKKANKSNKYAVCRACISIIGKDEAYKLKFTNTKKECARHIKNYQNFAQKYSPQQITKLLDDAAKDGVKSKPPQKRCCTESSSESSDNDNDDSILEQNKNNNNLKETSNLDGITLDNYIFSLTIIQEQKLEQFLLDVTVSCGLAFQWIKDPAVKSLFNWLNPMITLPSRKVLSGRILKDATDKVSTKLLDNAKDDLFGVILAFDGWKNMVRQHIFGIILITSTGKMIIWKAINCDGNRGTANEIIQITQQLFAELNQENIKVNGLVTDSVSENASARKQLQLLYRDKLFLPCFAYQMNLCVEQAAIYKNKYYTLMVPNDTCWNSQYYCFASLLRSKSALKNLATKIEEQESDDLYDFPEEYLNCISDNNWWKKLKELETLILPYFIVLRSFDNNNFKNKLLKKLEKRWSDWEQPLLLLAFLLHPGYRTDKFNPQIETLSFPHLGKWVTYYYCAWFNEDPMELYHIAERIFSIAVTTASLERLFSTMGWLHSKRQNRLAHKKVLGMTQILNENEELNASDDLNVSDDESSDELVETDANIQTGSNWRNIVSRWISMLEDETNEENDDDDDESNSNNDDGELDISIINISNLPHPARDQNSKWKLQDIFIESLGEPNYLSAFMLGNNQ</sequence>
<dbReference type="OrthoDB" id="2375791at2759"/>
<dbReference type="InterPro" id="IPR012337">
    <property type="entry name" value="RNaseH-like_sf"/>
</dbReference>
<evidence type="ECO:0000256" key="6">
    <source>
        <dbReference type="SAM" id="MobiDB-lite"/>
    </source>
</evidence>
<dbReference type="SUPFAM" id="SSF53098">
    <property type="entry name" value="Ribonuclease H-like"/>
    <property type="match status" value="1"/>
</dbReference>
<evidence type="ECO:0000256" key="4">
    <source>
        <dbReference type="ARBA" id="ARBA00022833"/>
    </source>
</evidence>
<keyword evidence="5" id="KW-0539">Nucleus</keyword>
<evidence type="ECO:0000256" key="3">
    <source>
        <dbReference type="ARBA" id="ARBA00022771"/>
    </source>
</evidence>
<dbReference type="Pfam" id="PF05699">
    <property type="entry name" value="Dimer_Tnp_hAT"/>
    <property type="match status" value="1"/>
</dbReference>
<keyword evidence="4" id="KW-0862">Zinc</keyword>
<dbReference type="PANTHER" id="PTHR46481:SF10">
    <property type="entry name" value="ZINC FINGER BED DOMAIN-CONTAINING PROTEIN 39"/>
    <property type="match status" value="1"/>
</dbReference>
<protein>
    <submittedName>
        <fullName evidence="8">Ribonuclease H-like domain-containing protein</fullName>
    </submittedName>
</protein>
<evidence type="ECO:0000256" key="2">
    <source>
        <dbReference type="ARBA" id="ARBA00022723"/>
    </source>
</evidence>
<comment type="subcellular location">
    <subcellularLocation>
        <location evidence="1">Nucleus</location>
    </subcellularLocation>
</comment>
<dbReference type="Proteomes" id="UP000615446">
    <property type="component" value="Unassembled WGS sequence"/>
</dbReference>
<proteinExistence type="predicted"/>
<keyword evidence="3" id="KW-0863">Zinc-finger</keyword>
<evidence type="ECO:0000256" key="1">
    <source>
        <dbReference type="ARBA" id="ARBA00004123"/>
    </source>
</evidence>
<evidence type="ECO:0000256" key="5">
    <source>
        <dbReference type="ARBA" id="ARBA00023242"/>
    </source>
</evidence>
<dbReference type="InterPro" id="IPR008906">
    <property type="entry name" value="HATC_C_dom"/>
</dbReference>
<dbReference type="InterPro" id="IPR052035">
    <property type="entry name" value="ZnF_BED_domain_contain"/>
</dbReference>
<comment type="caution">
    <text evidence="8">The sequence shown here is derived from an EMBL/GenBank/DDBJ whole genome shotgun (WGS) entry which is preliminary data.</text>
</comment>
<evidence type="ECO:0000313" key="8">
    <source>
        <dbReference type="EMBL" id="GES91161.1"/>
    </source>
</evidence>
<feature type="region of interest" description="Disordered" evidence="6">
    <location>
        <begin position="78"/>
        <end position="115"/>
    </location>
</feature>
<evidence type="ECO:0000259" key="7">
    <source>
        <dbReference type="Pfam" id="PF05699"/>
    </source>
</evidence>
<evidence type="ECO:0000313" key="9">
    <source>
        <dbReference type="Proteomes" id="UP000615446"/>
    </source>
</evidence>
<reference evidence="8" key="1">
    <citation type="submission" date="2019-10" db="EMBL/GenBank/DDBJ databases">
        <title>Conservation and host-specific expression of non-tandemly repeated heterogenous ribosome RNA gene in arbuscular mycorrhizal fungi.</title>
        <authorList>
            <person name="Maeda T."/>
            <person name="Kobayashi Y."/>
            <person name="Nakagawa T."/>
            <person name="Ezawa T."/>
            <person name="Yamaguchi K."/>
            <person name="Bino T."/>
            <person name="Nishimoto Y."/>
            <person name="Shigenobu S."/>
            <person name="Kawaguchi M."/>
        </authorList>
    </citation>
    <scope>NUCLEOTIDE SEQUENCE</scope>
    <source>
        <strain evidence="8">HR1</strain>
    </source>
</reference>
<keyword evidence="2" id="KW-0479">Metal-binding</keyword>
<name>A0A8H3QTC5_9GLOM</name>